<dbReference type="EMBL" id="CAKXAJ010025224">
    <property type="protein sequence ID" value="CAH2236845.1"/>
    <property type="molecule type" value="Genomic_DNA"/>
</dbReference>
<name>A0A8S4RJT1_9NEOP</name>
<feature type="transmembrane region" description="Helical" evidence="6">
    <location>
        <begin position="70"/>
        <end position="92"/>
    </location>
</feature>
<dbReference type="Proteomes" id="UP000838756">
    <property type="component" value="Unassembled WGS sequence"/>
</dbReference>
<feature type="domain" description="N-acetylmuramoyl-L-alanine amidase" evidence="7">
    <location>
        <begin position="89"/>
        <end position="218"/>
    </location>
</feature>
<dbReference type="GO" id="GO:0045087">
    <property type="term" value="P:innate immune response"/>
    <property type="evidence" value="ECO:0007669"/>
    <property type="project" value="UniProtKB-KW"/>
</dbReference>
<protein>
    <recommendedName>
        <fullName evidence="5">Peptidoglycan recognition protein</fullName>
    </recommendedName>
</protein>
<reference evidence="9" key="1">
    <citation type="submission" date="2022-03" db="EMBL/GenBank/DDBJ databases">
        <authorList>
            <person name="Lindestad O."/>
        </authorList>
    </citation>
    <scope>NUCLEOTIDE SEQUENCE</scope>
</reference>
<dbReference type="InterPro" id="IPR036505">
    <property type="entry name" value="Amidase/PGRP_sf"/>
</dbReference>
<evidence type="ECO:0000259" key="8">
    <source>
        <dbReference type="SMART" id="SM00701"/>
    </source>
</evidence>
<dbReference type="Pfam" id="PF01510">
    <property type="entry name" value="Amidase_2"/>
    <property type="match status" value="1"/>
</dbReference>
<keyword evidence="6" id="KW-0472">Membrane</keyword>
<dbReference type="CDD" id="cd06583">
    <property type="entry name" value="PGRP"/>
    <property type="match status" value="1"/>
</dbReference>
<dbReference type="SUPFAM" id="SSF55846">
    <property type="entry name" value="N-acetylmuramoyl-L-alanine amidase-like"/>
    <property type="match status" value="1"/>
</dbReference>
<gene>
    <name evidence="9" type="primary">jg24390</name>
    <name evidence="9" type="ORF">PAEG_LOCUS14180</name>
</gene>
<evidence type="ECO:0000256" key="4">
    <source>
        <dbReference type="ARBA" id="ARBA00022859"/>
    </source>
</evidence>
<dbReference type="InterPro" id="IPR015510">
    <property type="entry name" value="PGRP"/>
</dbReference>
<evidence type="ECO:0000313" key="10">
    <source>
        <dbReference type="Proteomes" id="UP000838756"/>
    </source>
</evidence>
<dbReference type="GO" id="GO:0008270">
    <property type="term" value="F:zinc ion binding"/>
    <property type="evidence" value="ECO:0007669"/>
    <property type="project" value="InterPro"/>
</dbReference>
<dbReference type="SMART" id="SM00701">
    <property type="entry name" value="PGRP"/>
    <property type="match status" value="1"/>
</dbReference>
<comment type="subunit">
    <text evidence="2">Monomer.</text>
</comment>
<dbReference type="FunFam" id="3.40.80.10:FF:000001">
    <property type="entry name" value="Peptidoglycan recognition protein 1"/>
    <property type="match status" value="1"/>
</dbReference>
<evidence type="ECO:0000259" key="7">
    <source>
        <dbReference type="SMART" id="SM00644"/>
    </source>
</evidence>
<organism evidence="9 10">
    <name type="scientific">Pararge aegeria aegeria</name>
    <dbReference type="NCBI Taxonomy" id="348720"/>
    <lineage>
        <taxon>Eukaryota</taxon>
        <taxon>Metazoa</taxon>
        <taxon>Ecdysozoa</taxon>
        <taxon>Arthropoda</taxon>
        <taxon>Hexapoda</taxon>
        <taxon>Insecta</taxon>
        <taxon>Pterygota</taxon>
        <taxon>Neoptera</taxon>
        <taxon>Endopterygota</taxon>
        <taxon>Lepidoptera</taxon>
        <taxon>Glossata</taxon>
        <taxon>Ditrysia</taxon>
        <taxon>Papilionoidea</taxon>
        <taxon>Nymphalidae</taxon>
        <taxon>Satyrinae</taxon>
        <taxon>Satyrini</taxon>
        <taxon>Parargina</taxon>
        <taxon>Pararge</taxon>
    </lineage>
</organism>
<dbReference type="GO" id="GO:0009253">
    <property type="term" value="P:peptidoglycan catabolic process"/>
    <property type="evidence" value="ECO:0007669"/>
    <property type="project" value="InterPro"/>
</dbReference>
<dbReference type="SMART" id="SM00644">
    <property type="entry name" value="Ami_2"/>
    <property type="match status" value="1"/>
</dbReference>
<evidence type="ECO:0000256" key="6">
    <source>
        <dbReference type="SAM" id="Phobius"/>
    </source>
</evidence>
<feature type="transmembrane region" description="Helical" evidence="6">
    <location>
        <begin position="12"/>
        <end position="32"/>
    </location>
</feature>
<keyword evidence="4" id="KW-0391">Immunity</keyword>
<dbReference type="InterPro" id="IPR002502">
    <property type="entry name" value="Amidase_domain"/>
</dbReference>
<dbReference type="PANTHER" id="PTHR11022:SF41">
    <property type="entry name" value="PEPTIDOGLYCAN-RECOGNITION PROTEIN LC-RELATED"/>
    <property type="match status" value="1"/>
</dbReference>
<feature type="non-terminal residue" evidence="9">
    <location>
        <position position="1"/>
    </location>
</feature>
<dbReference type="AlphaFoldDB" id="A0A8S4RJT1"/>
<dbReference type="OrthoDB" id="10001926at2759"/>
<keyword evidence="10" id="KW-1185">Reference proteome</keyword>
<keyword evidence="3" id="KW-0399">Innate immunity</keyword>
<keyword evidence="6" id="KW-0812">Transmembrane</keyword>
<dbReference type="PANTHER" id="PTHR11022">
    <property type="entry name" value="PEPTIDOGLYCAN RECOGNITION PROTEIN"/>
    <property type="match status" value="1"/>
</dbReference>
<proteinExistence type="inferred from homology"/>
<comment type="similarity">
    <text evidence="1">Belongs to the N-acetylmuramoyl-L-alanine amidase 2 family.</text>
</comment>
<dbReference type="InterPro" id="IPR006619">
    <property type="entry name" value="PGRP_domain_met/bac"/>
</dbReference>
<feature type="domain" description="Peptidoglycan recognition protein family" evidence="8">
    <location>
        <begin position="89"/>
        <end position="212"/>
    </location>
</feature>
<evidence type="ECO:0000256" key="1">
    <source>
        <dbReference type="ARBA" id="ARBA00007553"/>
    </source>
</evidence>
<accession>A0A8S4RJT1</accession>
<sequence>DKKELILVWHKITFSAVCITVIGSIIAIVLVLQNKFEQQQQPSNVYSQPDFTTLDSPADTPVVGFCYESFQVIIISVILLLLTFMLISYSLLTKEAVGTRMVNAIMKNTSKCVLRVRLIQSFHIESKGWYDIGYNFLIGGDGSVYFGRGWDYEGAHTKGYNKYSIGIAFIGTFNNDSPPKHQVEACEKIIRQGVELGKLRKDYKLFAHRQLLSTLSPGDKVYDIIKEWPHFVSNFSDVDSLIPKKL</sequence>
<evidence type="ECO:0000256" key="3">
    <source>
        <dbReference type="ARBA" id="ARBA00022588"/>
    </source>
</evidence>
<dbReference type="GO" id="GO:0008745">
    <property type="term" value="F:N-acetylmuramoyl-L-alanine amidase activity"/>
    <property type="evidence" value="ECO:0007669"/>
    <property type="project" value="InterPro"/>
</dbReference>
<comment type="caution">
    <text evidence="9">The sequence shown here is derived from an EMBL/GenBank/DDBJ whole genome shotgun (WGS) entry which is preliminary data.</text>
</comment>
<evidence type="ECO:0000313" key="9">
    <source>
        <dbReference type="EMBL" id="CAH2236845.1"/>
    </source>
</evidence>
<dbReference type="Gene3D" id="3.40.80.10">
    <property type="entry name" value="Peptidoglycan recognition protein-like"/>
    <property type="match status" value="1"/>
</dbReference>
<evidence type="ECO:0000256" key="5">
    <source>
        <dbReference type="ARBA" id="ARBA00069708"/>
    </source>
</evidence>
<keyword evidence="6" id="KW-1133">Transmembrane helix</keyword>
<evidence type="ECO:0000256" key="2">
    <source>
        <dbReference type="ARBA" id="ARBA00011245"/>
    </source>
</evidence>